<feature type="compositionally biased region" description="Polar residues" evidence="10">
    <location>
        <begin position="787"/>
        <end position="800"/>
    </location>
</feature>
<evidence type="ECO:0000256" key="10">
    <source>
        <dbReference type="SAM" id="MobiDB-lite"/>
    </source>
</evidence>
<evidence type="ECO:0000313" key="13">
    <source>
        <dbReference type="EMBL" id="NUB02075.1"/>
    </source>
</evidence>
<keyword evidence="13" id="KW-0675">Receptor</keyword>
<feature type="region of interest" description="Disordered" evidence="10">
    <location>
        <begin position="1"/>
        <end position="28"/>
    </location>
</feature>
<keyword evidence="6 8" id="KW-0472">Membrane</keyword>
<evidence type="ECO:0000259" key="11">
    <source>
        <dbReference type="Pfam" id="PF00593"/>
    </source>
</evidence>
<gene>
    <name evidence="13" type="ORF">GBZ48_22790</name>
</gene>
<keyword evidence="2 8" id="KW-0813">Transport</keyword>
<dbReference type="InterPro" id="IPR037066">
    <property type="entry name" value="Plug_dom_sf"/>
</dbReference>
<keyword evidence="7 8" id="KW-0998">Cell outer membrane</keyword>
<dbReference type="Gene3D" id="2.170.130.10">
    <property type="entry name" value="TonB-dependent receptor, plug domain"/>
    <property type="match status" value="1"/>
</dbReference>
<name>A0ABX2KEQ9_9PROT</name>
<dbReference type="Pfam" id="PF07715">
    <property type="entry name" value="Plug"/>
    <property type="match status" value="1"/>
</dbReference>
<dbReference type="InterPro" id="IPR039426">
    <property type="entry name" value="TonB-dep_rcpt-like"/>
</dbReference>
<comment type="similarity">
    <text evidence="8 9">Belongs to the TonB-dependent receptor family.</text>
</comment>
<evidence type="ECO:0000256" key="3">
    <source>
        <dbReference type="ARBA" id="ARBA00022452"/>
    </source>
</evidence>
<dbReference type="InterPro" id="IPR012910">
    <property type="entry name" value="Plug_dom"/>
</dbReference>
<organism evidence="13 14">
    <name type="scientific">Azospirillum melinis</name>
    <dbReference type="NCBI Taxonomy" id="328839"/>
    <lineage>
        <taxon>Bacteria</taxon>
        <taxon>Pseudomonadati</taxon>
        <taxon>Pseudomonadota</taxon>
        <taxon>Alphaproteobacteria</taxon>
        <taxon>Rhodospirillales</taxon>
        <taxon>Azospirillaceae</taxon>
        <taxon>Azospirillum</taxon>
    </lineage>
</organism>
<dbReference type="EMBL" id="WHOS01000034">
    <property type="protein sequence ID" value="NUB02075.1"/>
    <property type="molecule type" value="Genomic_DNA"/>
</dbReference>
<evidence type="ECO:0000256" key="7">
    <source>
        <dbReference type="ARBA" id="ARBA00023237"/>
    </source>
</evidence>
<dbReference type="SUPFAM" id="SSF56935">
    <property type="entry name" value="Porins"/>
    <property type="match status" value="1"/>
</dbReference>
<proteinExistence type="inferred from homology"/>
<feature type="region of interest" description="Disordered" evidence="10">
    <location>
        <begin position="35"/>
        <end position="54"/>
    </location>
</feature>
<keyword evidence="4 8" id="KW-0812">Transmembrane</keyword>
<keyword evidence="3 8" id="KW-1134">Transmembrane beta strand</keyword>
<feature type="domain" description="TonB-dependent receptor plug" evidence="12">
    <location>
        <begin position="188"/>
        <end position="298"/>
    </location>
</feature>
<feature type="compositionally biased region" description="Low complexity" evidence="10">
    <location>
        <begin position="1"/>
        <end position="14"/>
    </location>
</feature>
<evidence type="ECO:0000256" key="2">
    <source>
        <dbReference type="ARBA" id="ARBA00022448"/>
    </source>
</evidence>
<evidence type="ECO:0000259" key="12">
    <source>
        <dbReference type="Pfam" id="PF07715"/>
    </source>
</evidence>
<comment type="subcellular location">
    <subcellularLocation>
        <location evidence="1 8">Cell outer membrane</location>
        <topology evidence="1 8">Multi-pass membrane protein</topology>
    </subcellularLocation>
</comment>
<dbReference type="Gene3D" id="2.40.170.20">
    <property type="entry name" value="TonB-dependent receptor, beta-barrel domain"/>
    <property type="match status" value="1"/>
</dbReference>
<keyword evidence="14" id="KW-1185">Reference proteome</keyword>
<reference evidence="13 14" key="1">
    <citation type="submission" date="2019-10" db="EMBL/GenBank/DDBJ databases">
        <title>Genome sequence of Azospirillum melinis.</title>
        <authorList>
            <person name="Ambrosini A."/>
            <person name="Sant'Anna F.H."/>
            <person name="Cassan F.D."/>
            <person name="Souza E.M."/>
            <person name="Passaglia L.M.P."/>
        </authorList>
    </citation>
    <scope>NUCLEOTIDE SEQUENCE [LARGE SCALE GENOMIC DNA]</scope>
    <source>
        <strain evidence="13 14">TMCY0552</strain>
    </source>
</reference>
<dbReference type="PANTHER" id="PTHR30069">
    <property type="entry name" value="TONB-DEPENDENT OUTER MEMBRANE RECEPTOR"/>
    <property type="match status" value="1"/>
</dbReference>
<dbReference type="Pfam" id="PF00593">
    <property type="entry name" value="TonB_dep_Rec_b-barrel"/>
    <property type="match status" value="1"/>
</dbReference>
<comment type="caution">
    <text evidence="13">The sequence shown here is derived from an EMBL/GenBank/DDBJ whole genome shotgun (WGS) entry which is preliminary data.</text>
</comment>
<evidence type="ECO:0000256" key="8">
    <source>
        <dbReference type="PROSITE-ProRule" id="PRU01360"/>
    </source>
</evidence>
<evidence type="ECO:0000256" key="1">
    <source>
        <dbReference type="ARBA" id="ARBA00004571"/>
    </source>
</evidence>
<evidence type="ECO:0000256" key="9">
    <source>
        <dbReference type="RuleBase" id="RU003357"/>
    </source>
</evidence>
<evidence type="ECO:0000256" key="6">
    <source>
        <dbReference type="ARBA" id="ARBA00023136"/>
    </source>
</evidence>
<evidence type="ECO:0000256" key="5">
    <source>
        <dbReference type="ARBA" id="ARBA00023077"/>
    </source>
</evidence>
<feature type="domain" description="TonB-dependent receptor-like beta-barrel" evidence="11">
    <location>
        <begin position="395"/>
        <end position="881"/>
    </location>
</feature>
<dbReference type="InterPro" id="IPR036942">
    <property type="entry name" value="Beta-barrel_TonB_sf"/>
</dbReference>
<accession>A0ABX2KEQ9</accession>
<evidence type="ECO:0000313" key="14">
    <source>
        <dbReference type="Proteomes" id="UP000605086"/>
    </source>
</evidence>
<keyword evidence="5 9" id="KW-0798">TonB box</keyword>
<dbReference type="InterPro" id="IPR000531">
    <property type="entry name" value="Beta-barrel_TonB"/>
</dbReference>
<dbReference type="Proteomes" id="UP000605086">
    <property type="component" value="Unassembled WGS sequence"/>
</dbReference>
<evidence type="ECO:0000256" key="4">
    <source>
        <dbReference type="ARBA" id="ARBA00022692"/>
    </source>
</evidence>
<feature type="region of interest" description="Disordered" evidence="10">
    <location>
        <begin position="787"/>
        <end position="806"/>
    </location>
</feature>
<dbReference type="PANTHER" id="PTHR30069:SF39">
    <property type="entry name" value="BLL6183 PROTEIN"/>
    <property type="match status" value="1"/>
</dbReference>
<sequence length="928" mass="98502">MCSPRPSSSSARNSNFRRRSIGGDVRNHHLAPAGKLCNRALPPAPTNSSRNSANRAIRRRFRDMLPASCDPPPSDNHTVGAVAVPLSFGTVRFGYCRIFPVLDQEEPVGKRGMFRAPIVQLAIGGIGSSNNQNIKYLGGSMRFHALGAWVIGSCSLGIGFAVAAEPVTLAPVNVTTTPLVGPGIEADTVPANLTGLTKGDLSERGAADVTGTLERRVPAVNLNAAQNNPFQPDLQFRGFTASPLIGNAQGLAVYQNGVRVNEVFGDTVNLDLIPDIAVDDMDVVSNTPAFGLNALGGALNIRMKDGFTSQGGQLVLQGGSFGRVQGSFEYGRQVDNVAGYVAGQLLHEDGWREHSPSTLRQFYGDIGVRGSRGQLNVNLTAADNSLTGNGPAPIQLVEAARSHVFTYPDNTRNRLVMPTVRADFQATDTLSFQGTAYLRHYERKTLNGDTVDAESCTITDRNRDRIDDRTGEPTGLRTGRLCLNDTGPILYDSTGKPIADFLNDTRGGVLNRTSTQTTSGGGTLQGTLQEPLFGHRNFLVVGTSLDYGVTRFNASSELGTLTADRTVDPTGIIVAQPDGEIAPVSIRATNTYVGAYLSDTFNVTDALALTAGGRLNIARISTEDKLGSALNGTNTYTRFNPAAGMTYTLDKGLSSYLGYSESNRVPTAAELSCADPSRPCTLTNFFLSDPPLKQVVGRTWEAGLRGTDAPAFEGLHLSWNAGLFRTGLSNDILNVASGVRGRGYFVNAGDTRRQGIEAGTKLAGKGWSVYAQYAYVEATFQSDLVLNSPDNPNRNRTTGTVRARAGDSLPGVPAHRFKLGGSYNVTDAWTVGGALTAYSGQTYTGDPAGSVGKVPGYATLDANTSYQVTDSIQLFALVQNVTNAHYATFGTFGGVREIPIAEAPGATDPRFISAAPPRAAYGGVRVTF</sequence>
<dbReference type="PROSITE" id="PS52016">
    <property type="entry name" value="TONB_DEPENDENT_REC_3"/>
    <property type="match status" value="1"/>
</dbReference>
<protein>
    <submittedName>
        <fullName evidence="13">TonB-dependent receptor</fullName>
    </submittedName>
</protein>